<feature type="chain" id="PRO_5036497297" evidence="2">
    <location>
        <begin position="31"/>
        <end position="124"/>
    </location>
</feature>
<protein>
    <submittedName>
        <fullName evidence="3">Uncharacterized protein</fullName>
    </submittedName>
</protein>
<evidence type="ECO:0000313" key="4">
    <source>
        <dbReference type="Proteomes" id="UP000298416"/>
    </source>
</evidence>
<sequence>MAASSLFTSKLLVLNLRSSALLSLIRTAAAASKITLPFTSSQFLLRSGGAKSQVISSNAYLHSSIQFGAARSYAAKGDRHNDADSDGAVGSDDEIDFDDLDSFSGSEFDDEDEYEDLDDDPDAQ</sequence>
<reference evidence="3" key="2">
    <citation type="submission" date="2020-08" db="EMBL/GenBank/DDBJ databases">
        <title>Plant Genome Project.</title>
        <authorList>
            <person name="Zhang R.-G."/>
        </authorList>
    </citation>
    <scope>NUCLEOTIDE SEQUENCE</scope>
    <source>
        <strain evidence="3">Huo1</strain>
        <tissue evidence="3">Leaf</tissue>
    </source>
</reference>
<gene>
    <name evidence="3" type="ORF">SASPL_146245</name>
</gene>
<evidence type="ECO:0000256" key="1">
    <source>
        <dbReference type="SAM" id="MobiDB-lite"/>
    </source>
</evidence>
<feature type="compositionally biased region" description="Acidic residues" evidence="1">
    <location>
        <begin position="91"/>
        <end position="124"/>
    </location>
</feature>
<proteinExistence type="predicted"/>
<name>A0A8X8WBG8_SALSN</name>
<evidence type="ECO:0000313" key="3">
    <source>
        <dbReference type="EMBL" id="KAG6392040.1"/>
    </source>
</evidence>
<dbReference type="Proteomes" id="UP000298416">
    <property type="component" value="Unassembled WGS sequence"/>
</dbReference>
<feature type="region of interest" description="Disordered" evidence="1">
    <location>
        <begin position="76"/>
        <end position="124"/>
    </location>
</feature>
<reference evidence="3" key="1">
    <citation type="submission" date="2018-01" db="EMBL/GenBank/DDBJ databases">
        <authorList>
            <person name="Mao J.F."/>
        </authorList>
    </citation>
    <scope>NUCLEOTIDE SEQUENCE</scope>
    <source>
        <strain evidence="3">Huo1</strain>
        <tissue evidence="3">Leaf</tissue>
    </source>
</reference>
<organism evidence="3">
    <name type="scientific">Salvia splendens</name>
    <name type="common">Scarlet sage</name>
    <dbReference type="NCBI Taxonomy" id="180675"/>
    <lineage>
        <taxon>Eukaryota</taxon>
        <taxon>Viridiplantae</taxon>
        <taxon>Streptophyta</taxon>
        <taxon>Embryophyta</taxon>
        <taxon>Tracheophyta</taxon>
        <taxon>Spermatophyta</taxon>
        <taxon>Magnoliopsida</taxon>
        <taxon>eudicotyledons</taxon>
        <taxon>Gunneridae</taxon>
        <taxon>Pentapetalae</taxon>
        <taxon>asterids</taxon>
        <taxon>lamiids</taxon>
        <taxon>Lamiales</taxon>
        <taxon>Lamiaceae</taxon>
        <taxon>Nepetoideae</taxon>
        <taxon>Mentheae</taxon>
        <taxon>Salviinae</taxon>
        <taxon>Salvia</taxon>
        <taxon>Salvia subgen. Calosphace</taxon>
        <taxon>core Calosphace</taxon>
    </lineage>
</organism>
<keyword evidence="4" id="KW-1185">Reference proteome</keyword>
<evidence type="ECO:0000256" key="2">
    <source>
        <dbReference type="SAM" id="SignalP"/>
    </source>
</evidence>
<comment type="caution">
    <text evidence="3">The sequence shown here is derived from an EMBL/GenBank/DDBJ whole genome shotgun (WGS) entry which is preliminary data.</text>
</comment>
<accession>A0A8X8WBG8</accession>
<dbReference type="AlphaFoldDB" id="A0A8X8WBG8"/>
<feature type="signal peptide" evidence="2">
    <location>
        <begin position="1"/>
        <end position="30"/>
    </location>
</feature>
<keyword evidence="2" id="KW-0732">Signal</keyword>
<dbReference type="EMBL" id="PNBA02000018">
    <property type="protein sequence ID" value="KAG6392040.1"/>
    <property type="molecule type" value="Genomic_DNA"/>
</dbReference>